<dbReference type="Proteomes" id="UP000224563">
    <property type="component" value="Unassembled WGS sequence"/>
</dbReference>
<dbReference type="InterPro" id="IPR002611">
    <property type="entry name" value="IstB_ATP-bd"/>
</dbReference>
<dbReference type="NCBIfam" id="NF005992">
    <property type="entry name" value="PRK08116.1"/>
    <property type="match status" value="1"/>
</dbReference>
<keyword evidence="4" id="KW-1185">Reference proteome</keyword>
<feature type="domain" description="AAA+ ATPase" evidence="2">
    <location>
        <begin position="114"/>
        <end position="246"/>
    </location>
</feature>
<proteinExistence type="predicted"/>
<reference evidence="3 4" key="1">
    <citation type="submission" date="2017-10" db="EMBL/GenBank/DDBJ databases">
        <title>Resolving the taxonomy of Roseburia spp., Eubacterium rectale and Agathobacter spp. through phylogenomic analysis.</title>
        <authorList>
            <person name="Sheridan P.O."/>
            <person name="Walker A.W."/>
            <person name="Duncan S.H."/>
            <person name="Scott K.P."/>
            <person name="Toole P.W.O."/>
            <person name="Luis P."/>
            <person name="Flint H.J."/>
        </authorList>
    </citation>
    <scope>NUCLEOTIDE SEQUENCE [LARGE SCALE GENOMIC DNA]</scope>
    <source>
        <strain evidence="3 4">JK623</strain>
    </source>
</reference>
<dbReference type="Gene3D" id="3.40.50.300">
    <property type="entry name" value="P-loop containing nucleotide triphosphate hydrolases"/>
    <property type="match status" value="1"/>
</dbReference>
<evidence type="ECO:0000259" key="2">
    <source>
        <dbReference type="SMART" id="SM00382"/>
    </source>
</evidence>
<dbReference type="SMART" id="SM00382">
    <property type="entry name" value="AAA"/>
    <property type="match status" value="1"/>
</dbReference>
<dbReference type="AlphaFoldDB" id="A0A2G3E5Z1"/>
<dbReference type="PANTHER" id="PTHR30050">
    <property type="entry name" value="CHROMOSOMAL REPLICATION INITIATOR PROTEIN DNAA"/>
    <property type="match status" value="1"/>
</dbReference>
<evidence type="ECO:0000256" key="1">
    <source>
        <dbReference type="SAM" id="Coils"/>
    </source>
</evidence>
<gene>
    <name evidence="3" type="ORF">CSX02_01390</name>
</gene>
<keyword evidence="3" id="KW-0547">Nucleotide-binding</keyword>
<reference evidence="3 4" key="2">
    <citation type="submission" date="2017-10" db="EMBL/GenBank/DDBJ databases">
        <authorList>
            <person name="Banno H."/>
            <person name="Chua N.-H."/>
        </authorList>
    </citation>
    <scope>NUCLEOTIDE SEQUENCE [LARGE SCALE GENOMIC DNA]</scope>
    <source>
        <strain evidence="3 4">JK623</strain>
    </source>
</reference>
<feature type="coiled-coil region" evidence="1">
    <location>
        <begin position="49"/>
        <end position="76"/>
    </location>
</feature>
<organism evidence="3 4">
    <name type="scientific">Agathobacter ruminis</name>
    <dbReference type="NCBI Taxonomy" id="1712665"/>
    <lineage>
        <taxon>Bacteria</taxon>
        <taxon>Bacillati</taxon>
        <taxon>Bacillota</taxon>
        <taxon>Clostridia</taxon>
        <taxon>Lachnospirales</taxon>
        <taxon>Lachnospiraceae</taxon>
        <taxon>Agathobacter</taxon>
    </lineage>
</organism>
<comment type="caution">
    <text evidence="3">The sequence shown here is derived from an EMBL/GenBank/DDBJ whole genome shotgun (WGS) entry which is preliminary data.</text>
</comment>
<evidence type="ECO:0000313" key="3">
    <source>
        <dbReference type="EMBL" id="PHU38631.1"/>
    </source>
</evidence>
<name>A0A2G3E5Z1_9FIRM</name>
<dbReference type="SUPFAM" id="SSF52540">
    <property type="entry name" value="P-loop containing nucleoside triphosphate hydrolases"/>
    <property type="match status" value="1"/>
</dbReference>
<dbReference type="GO" id="GO:0006260">
    <property type="term" value="P:DNA replication"/>
    <property type="evidence" value="ECO:0007669"/>
    <property type="project" value="TreeGrafter"/>
</dbReference>
<keyword evidence="1" id="KW-0175">Coiled coil</keyword>
<dbReference type="PANTHER" id="PTHR30050:SF4">
    <property type="entry name" value="ATP-BINDING PROTEIN RV3427C IN INSERTION SEQUENCE-RELATED"/>
    <property type="match status" value="1"/>
</dbReference>
<accession>A0A2G3E5Z1</accession>
<dbReference type="InterPro" id="IPR027417">
    <property type="entry name" value="P-loop_NTPase"/>
</dbReference>
<dbReference type="InterPro" id="IPR003593">
    <property type="entry name" value="AAA+_ATPase"/>
</dbReference>
<dbReference type="EMBL" id="PDYG01000004">
    <property type="protein sequence ID" value="PHU38631.1"/>
    <property type="molecule type" value="Genomic_DNA"/>
</dbReference>
<dbReference type="CDD" id="cd00009">
    <property type="entry name" value="AAA"/>
    <property type="match status" value="1"/>
</dbReference>
<evidence type="ECO:0000313" key="4">
    <source>
        <dbReference type="Proteomes" id="UP000224563"/>
    </source>
</evidence>
<dbReference type="Pfam" id="PF01695">
    <property type="entry name" value="IstB_IS21"/>
    <property type="match status" value="1"/>
</dbReference>
<sequence>MENQNLKKETYIAEDGLLYCAKCHTPCEKVLPHPLEKGKLWRVHLMCRCEREAYEREKAEREKQEFEERVQRNRMICFHEKEMYGWTFANDDGSVPVMEKARAYVEHWEDVRKKKIGLILWGEVGTGKTFIAAAVANALLDQGFRVLMKDFTEISNISAFDADEYVRSLSSYDLLILDDLGAERTSEFAMQNVFNVVNRRWESGKPLIVTTNKTVDELKGVEDLTLKRINDRILAMCTPIYVGGSSKRRVKADENFKNLGVIFGKGGFKHE</sequence>
<dbReference type="GO" id="GO:0005524">
    <property type="term" value="F:ATP binding"/>
    <property type="evidence" value="ECO:0007669"/>
    <property type="project" value="UniProtKB-KW"/>
</dbReference>
<dbReference type="RefSeq" id="WP_099385355.1">
    <property type="nucleotide sequence ID" value="NZ_JANSWH010000068.1"/>
</dbReference>
<protein>
    <submittedName>
        <fullName evidence="3">ATP-binding protein</fullName>
    </submittedName>
</protein>
<keyword evidence="3" id="KW-0067">ATP-binding</keyword>